<gene>
    <name evidence="3" type="ORF">E2R65_12785</name>
    <name evidence="2" type="ORF">GGR35_001801</name>
</gene>
<feature type="transmembrane region" description="Helical" evidence="1">
    <location>
        <begin position="193"/>
        <end position="214"/>
    </location>
</feature>
<dbReference type="RefSeq" id="WP_134336860.1">
    <property type="nucleotide sequence ID" value="NZ_BMCZ01000002.1"/>
</dbReference>
<feature type="transmembrane region" description="Helical" evidence="1">
    <location>
        <begin position="96"/>
        <end position="114"/>
    </location>
</feature>
<feature type="transmembrane region" description="Helical" evidence="1">
    <location>
        <begin position="154"/>
        <end position="173"/>
    </location>
</feature>
<keyword evidence="1" id="KW-0472">Membrane</keyword>
<dbReference type="Proteomes" id="UP000297248">
    <property type="component" value="Unassembled WGS sequence"/>
</dbReference>
<accession>A0A4Y8ADH9</accession>
<feature type="transmembrane region" description="Helical" evidence="1">
    <location>
        <begin position="6"/>
        <end position="29"/>
    </location>
</feature>
<proteinExistence type="predicted"/>
<evidence type="ECO:0000256" key="1">
    <source>
        <dbReference type="SAM" id="Phobius"/>
    </source>
</evidence>
<feature type="transmembrane region" description="Helical" evidence="1">
    <location>
        <begin position="68"/>
        <end position="87"/>
    </location>
</feature>
<reference evidence="2 5" key="3">
    <citation type="submission" date="2020-08" db="EMBL/GenBank/DDBJ databases">
        <title>Genomic Encyclopedia of Type Strains, Phase IV (KMG-IV): sequencing the most valuable type-strain genomes for metagenomic binning, comparative biology and taxonomic classification.</title>
        <authorList>
            <person name="Goeker M."/>
        </authorList>
    </citation>
    <scope>NUCLEOTIDE SEQUENCE [LARGE SCALE GENOMIC DNA]</scope>
    <source>
        <strain evidence="2 5">DSM 100995</strain>
    </source>
</reference>
<feature type="transmembrane region" description="Helical" evidence="1">
    <location>
        <begin position="120"/>
        <end position="142"/>
    </location>
</feature>
<reference evidence="3" key="2">
    <citation type="submission" date="2019-03" db="EMBL/GenBank/DDBJ databases">
        <authorList>
            <person name="Yan Y.-Q."/>
            <person name="Du Z.-J."/>
        </authorList>
    </citation>
    <scope>NUCLEOTIDE SEQUENCE</scope>
    <source>
        <strain evidence="3">PP-F2FG21</strain>
    </source>
</reference>
<evidence type="ECO:0000313" key="2">
    <source>
        <dbReference type="EMBL" id="MBB3969198.1"/>
    </source>
</evidence>
<dbReference type="OrthoDB" id="649648at2"/>
<organism evidence="3 4">
    <name type="scientific">Mucilaginibacter phyllosphaerae</name>
    <dbReference type="NCBI Taxonomy" id="1812349"/>
    <lineage>
        <taxon>Bacteria</taxon>
        <taxon>Pseudomonadati</taxon>
        <taxon>Bacteroidota</taxon>
        <taxon>Sphingobacteriia</taxon>
        <taxon>Sphingobacteriales</taxon>
        <taxon>Sphingobacteriaceae</taxon>
        <taxon>Mucilaginibacter</taxon>
    </lineage>
</organism>
<comment type="caution">
    <text evidence="3">The sequence shown here is derived from an EMBL/GenBank/DDBJ whole genome shotgun (WGS) entry which is preliminary data.</text>
</comment>
<keyword evidence="1" id="KW-1133">Transmembrane helix</keyword>
<dbReference type="Proteomes" id="UP000583101">
    <property type="component" value="Unassembled WGS sequence"/>
</dbReference>
<reference evidence="3 4" key="1">
    <citation type="journal article" date="2016" name="Int. J. Syst. Evol. Microbiol.">
        <title>Proposal of Mucilaginibacter phyllosphaerae sp. nov. isolated from the phyllosphere of Galium album.</title>
        <authorList>
            <person name="Aydogan E.L."/>
            <person name="Busse H.J."/>
            <person name="Moser G."/>
            <person name="Muller C."/>
            <person name="Kampfer P."/>
            <person name="Glaeser S.P."/>
        </authorList>
    </citation>
    <scope>NUCLEOTIDE SEQUENCE [LARGE SCALE GENOMIC DNA]</scope>
    <source>
        <strain evidence="3 4">PP-F2FG21</strain>
    </source>
</reference>
<sequence>MILNNLKIFVTVNTASEFLCFLAALIFLYREKSVAWKLFIPFLLLTCCTELAGIYIREFMAVSNYGIYNVYVLFECGFTSYFFFYLYKSYHYKIKWLYIWVAIFMVMYVTDLLYHDFSRFVSTTASVMSVVFVLASLYFYFLKLKDEHFEPLTFSAPFWWVSGTLFFYFGSTACNNFLDYLALYERITFSRSIRYVIFNILDIILYIFWSYAFICRYRQRKSSPLLG</sequence>
<dbReference type="EMBL" id="SNQG01000004">
    <property type="protein sequence ID" value="TEW65996.1"/>
    <property type="molecule type" value="Genomic_DNA"/>
</dbReference>
<dbReference type="AlphaFoldDB" id="A0A4Y8ADH9"/>
<evidence type="ECO:0000313" key="3">
    <source>
        <dbReference type="EMBL" id="TEW65996.1"/>
    </source>
</evidence>
<keyword evidence="1" id="KW-0812">Transmembrane</keyword>
<feature type="transmembrane region" description="Helical" evidence="1">
    <location>
        <begin position="36"/>
        <end position="56"/>
    </location>
</feature>
<keyword evidence="5" id="KW-1185">Reference proteome</keyword>
<evidence type="ECO:0000313" key="4">
    <source>
        <dbReference type="Proteomes" id="UP000297248"/>
    </source>
</evidence>
<dbReference type="EMBL" id="JACIEG010000003">
    <property type="protein sequence ID" value="MBB3969198.1"/>
    <property type="molecule type" value="Genomic_DNA"/>
</dbReference>
<name>A0A4Y8ADH9_9SPHI</name>
<evidence type="ECO:0000313" key="5">
    <source>
        <dbReference type="Proteomes" id="UP000583101"/>
    </source>
</evidence>
<protein>
    <submittedName>
        <fullName evidence="3">Uncharacterized protein</fullName>
    </submittedName>
</protein>